<protein>
    <submittedName>
        <fullName evidence="2">Uncharacterized protein</fullName>
    </submittedName>
</protein>
<feature type="region of interest" description="Disordered" evidence="1">
    <location>
        <begin position="604"/>
        <end position="650"/>
    </location>
</feature>
<proteinExistence type="predicted"/>
<dbReference type="AlphaFoldDB" id="A0A0D7AXC9"/>
<gene>
    <name evidence="2" type="ORF">CYLTODRAFT_414434</name>
</gene>
<sequence>MSFAETTVSNGIEAPTIIKLNPLQDRTHINSFPFEVLAIVFKFYVFHLGPPHEAMWYFPRFQIGGGLPPQFVLKSVCKKWDKDCMELPELWASLSIAPRPAIVIPSGSPLWNQFAVVCKRALERSDPLPVQLSIESWHLNDDSQLRTFAGMGLDEDVFDNDSLANRIMRLATEHSLRWRTFVLRGIEGSWLSGVPWSQLAQVAHRVPLLQTVFLIDLRWREPPTLHPRCSDIFMDAPSLSKVYLLGCQKLPLNFPWSEPRTNDICIDMSWFESFSQYADFFFHIMRQTRAPAVQWVRFEKAFESSRHQVMHYPMIENPHVKKLRILGLFFPRMRLPNLTTLEFRVSNLLTDDNPFGVSQIESLLADSECRLQDLRIFDLAVGSEMYSIVSLLPYLDTLQALHYSGQSTLIMSDHTMSHAVDTLCEILASPTHLPNLAMLTLTIRHDWSPEEPRTPVHCYSPNTQFVNAVWEIVQARMLGQRPGIQLKKFWIQLEFYGADAVKLVDQESEWSSALRRIETTSVDFKFFEVRQGVNFSACYRARCVAARMLGQWFEVQLEKFQIHLKFPGVEVVKLRDQEFMESLAAHRVAETGVDFRIEATPRFTEISESNTEDETEGDTTEDEFEDEEEHEEEFEEEYGEEYKEELEEEY</sequence>
<accession>A0A0D7AXC9</accession>
<name>A0A0D7AXC9_9AGAR</name>
<dbReference type="Proteomes" id="UP000054007">
    <property type="component" value="Unassembled WGS sequence"/>
</dbReference>
<evidence type="ECO:0000313" key="2">
    <source>
        <dbReference type="EMBL" id="KIY62867.1"/>
    </source>
</evidence>
<evidence type="ECO:0000313" key="3">
    <source>
        <dbReference type="Proteomes" id="UP000054007"/>
    </source>
</evidence>
<feature type="compositionally biased region" description="Acidic residues" evidence="1">
    <location>
        <begin position="610"/>
        <end position="650"/>
    </location>
</feature>
<dbReference type="EMBL" id="KN880741">
    <property type="protein sequence ID" value="KIY62867.1"/>
    <property type="molecule type" value="Genomic_DNA"/>
</dbReference>
<keyword evidence="3" id="KW-1185">Reference proteome</keyword>
<evidence type="ECO:0000256" key="1">
    <source>
        <dbReference type="SAM" id="MobiDB-lite"/>
    </source>
</evidence>
<reference evidence="2 3" key="1">
    <citation type="journal article" date="2015" name="Fungal Genet. Biol.">
        <title>Evolution of novel wood decay mechanisms in Agaricales revealed by the genome sequences of Fistulina hepatica and Cylindrobasidium torrendii.</title>
        <authorList>
            <person name="Floudas D."/>
            <person name="Held B.W."/>
            <person name="Riley R."/>
            <person name="Nagy L.G."/>
            <person name="Koehler G."/>
            <person name="Ransdell A.S."/>
            <person name="Younus H."/>
            <person name="Chow J."/>
            <person name="Chiniquy J."/>
            <person name="Lipzen A."/>
            <person name="Tritt A."/>
            <person name="Sun H."/>
            <person name="Haridas S."/>
            <person name="LaButti K."/>
            <person name="Ohm R.A."/>
            <person name="Kues U."/>
            <person name="Blanchette R.A."/>
            <person name="Grigoriev I.V."/>
            <person name="Minto R.E."/>
            <person name="Hibbett D.S."/>
        </authorList>
    </citation>
    <scope>NUCLEOTIDE SEQUENCE [LARGE SCALE GENOMIC DNA]</scope>
    <source>
        <strain evidence="2 3">FP15055 ss-10</strain>
    </source>
</reference>
<organism evidence="2 3">
    <name type="scientific">Cylindrobasidium torrendii FP15055 ss-10</name>
    <dbReference type="NCBI Taxonomy" id="1314674"/>
    <lineage>
        <taxon>Eukaryota</taxon>
        <taxon>Fungi</taxon>
        <taxon>Dikarya</taxon>
        <taxon>Basidiomycota</taxon>
        <taxon>Agaricomycotina</taxon>
        <taxon>Agaricomycetes</taxon>
        <taxon>Agaricomycetidae</taxon>
        <taxon>Agaricales</taxon>
        <taxon>Marasmiineae</taxon>
        <taxon>Physalacriaceae</taxon>
        <taxon>Cylindrobasidium</taxon>
    </lineage>
</organism>